<comment type="caution">
    <text evidence="1">The sequence shown here is derived from an EMBL/GenBank/DDBJ whole genome shotgun (WGS) entry which is preliminary data.</text>
</comment>
<protein>
    <submittedName>
        <fullName evidence="1">Uncharacterized protein</fullName>
    </submittedName>
</protein>
<proteinExistence type="predicted"/>
<reference evidence="1 2" key="1">
    <citation type="submission" date="2015-01" db="EMBL/GenBank/DDBJ databases">
        <title>Evolution of Trichinella species and genotypes.</title>
        <authorList>
            <person name="Korhonen P.K."/>
            <person name="Edoardo P."/>
            <person name="Giuseppe L.R."/>
            <person name="Gasser R.B."/>
        </authorList>
    </citation>
    <scope>NUCLEOTIDE SEQUENCE [LARGE SCALE GENOMIC DNA]</scope>
    <source>
        <strain evidence="1">ISS1029</strain>
    </source>
</reference>
<dbReference type="AlphaFoldDB" id="A0A0V1HRV3"/>
<accession>A0A0V1HRV3</accession>
<keyword evidence="2" id="KW-1185">Reference proteome</keyword>
<organism evidence="1 2">
    <name type="scientific">Trichinella zimbabwensis</name>
    <dbReference type="NCBI Taxonomy" id="268475"/>
    <lineage>
        <taxon>Eukaryota</taxon>
        <taxon>Metazoa</taxon>
        <taxon>Ecdysozoa</taxon>
        <taxon>Nematoda</taxon>
        <taxon>Enoplea</taxon>
        <taxon>Dorylaimia</taxon>
        <taxon>Trichinellida</taxon>
        <taxon>Trichinellidae</taxon>
        <taxon>Trichinella</taxon>
    </lineage>
</organism>
<dbReference type="EMBL" id="JYDP01000033">
    <property type="protein sequence ID" value="KRZ13341.1"/>
    <property type="molecule type" value="Genomic_DNA"/>
</dbReference>
<dbReference type="OrthoDB" id="5853607at2759"/>
<dbReference type="Proteomes" id="UP000055024">
    <property type="component" value="Unassembled WGS sequence"/>
</dbReference>
<gene>
    <name evidence="1" type="ORF">T11_9511</name>
</gene>
<sequence length="102" mass="11367">MIVYHRYNVDTDITVEKFIKKGMPTDLPKNISFTSFKGGKEASKKPSCKPLVSTNAMSQSQFCILSPLKSKRAEEEASKLLQIFLTVGSPSNLTTVRNIQMP</sequence>
<name>A0A0V1HRV3_9BILA</name>
<evidence type="ECO:0000313" key="2">
    <source>
        <dbReference type="Proteomes" id="UP000055024"/>
    </source>
</evidence>
<evidence type="ECO:0000313" key="1">
    <source>
        <dbReference type="EMBL" id="KRZ13341.1"/>
    </source>
</evidence>